<dbReference type="EMBL" id="KV878336">
    <property type="protein sequence ID" value="OJJ50595.1"/>
    <property type="molecule type" value="Genomic_DNA"/>
</dbReference>
<accession>A0A1L9STQ0</accession>
<keyword evidence="5" id="KW-0812">Transmembrane</keyword>
<dbReference type="InterPro" id="IPR001841">
    <property type="entry name" value="Znf_RING"/>
</dbReference>
<dbReference type="SUPFAM" id="SSF57850">
    <property type="entry name" value="RING/U-box"/>
    <property type="match status" value="1"/>
</dbReference>
<dbReference type="GO" id="GO:0016567">
    <property type="term" value="P:protein ubiquitination"/>
    <property type="evidence" value="ECO:0007669"/>
    <property type="project" value="TreeGrafter"/>
</dbReference>
<gene>
    <name evidence="7" type="ORF">ASPZODRAFT_21150</name>
</gene>
<evidence type="ECO:0000256" key="4">
    <source>
        <dbReference type="PROSITE-ProRule" id="PRU00175"/>
    </source>
</evidence>
<dbReference type="GO" id="GO:0008270">
    <property type="term" value="F:zinc ion binding"/>
    <property type="evidence" value="ECO:0007669"/>
    <property type="project" value="UniProtKB-KW"/>
</dbReference>
<keyword evidence="3" id="KW-0862">Zinc</keyword>
<evidence type="ECO:0000256" key="5">
    <source>
        <dbReference type="SAM" id="Phobius"/>
    </source>
</evidence>
<dbReference type="Gene3D" id="3.30.40.10">
    <property type="entry name" value="Zinc/RING finger domain, C3HC4 (zinc finger)"/>
    <property type="match status" value="1"/>
</dbReference>
<reference evidence="8" key="1">
    <citation type="journal article" date="2017" name="Genome Biol.">
        <title>Comparative genomics reveals high biological diversity and specific adaptations in the industrially and medically important fungal genus Aspergillus.</title>
        <authorList>
            <person name="de Vries R.P."/>
            <person name="Riley R."/>
            <person name="Wiebenga A."/>
            <person name="Aguilar-Osorio G."/>
            <person name="Amillis S."/>
            <person name="Uchima C.A."/>
            <person name="Anderluh G."/>
            <person name="Asadollahi M."/>
            <person name="Askin M."/>
            <person name="Barry K."/>
            <person name="Battaglia E."/>
            <person name="Bayram O."/>
            <person name="Benocci T."/>
            <person name="Braus-Stromeyer S.A."/>
            <person name="Caldana C."/>
            <person name="Canovas D."/>
            <person name="Cerqueira G.C."/>
            <person name="Chen F."/>
            <person name="Chen W."/>
            <person name="Choi C."/>
            <person name="Clum A."/>
            <person name="Dos Santos R.A."/>
            <person name="Damasio A.R."/>
            <person name="Diallinas G."/>
            <person name="Emri T."/>
            <person name="Fekete E."/>
            <person name="Flipphi M."/>
            <person name="Freyberg S."/>
            <person name="Gallo A."/>
            <person name="Gournas C."/>
            <person name="Habgood R."/>
            <person name="Hainaut M."/>
            <person name="Harispe M.L."/>
            <person name="Henrissat B."/>
            <person name="Hilden K.S."/>
            <person name="Hope R."/>
            <person name="Hossain A."/>
            <person name="Karabika E."/>
            <person name="Karaffa L."/>
            <person name="Karanyi Z."/>
            <person name="Krasevec N."/>
            <person name="Kuo A."/>
            <person name="Kusch H."/>
            <person name="LaButti K."/>
            <person name="Lagendijk E.L."/>
            <person name="Lapidus A."/>
            <person name="Levasseur A."/>
            <person name="Lindquist E."/>
            <person name="Lipzen A."/>
            <person name="Logrieco A.F."/>
            <person name="MacCabe A."/>
            <person name="Maekelae M.R."/>
            <person name="Malavazi I."/>
            <person name="Melin P."/>
            <person name="Meyer V."/>
            <person name="Mielnichuk N."/>
            <person name="Miskei M."/>
            <person name="Molnar A.P."/>
            <person name="Mule G."/>
            <person name="Ngan C.Y."/>
            <person name="Orejas M."/>
            <person name="Orosz E."/>
            <person name="Ouedraogo J.P."/>
            <person name="Overkamp K.M."/>
            <person name="Park H.-S."/>
            <person name="Perrone G."/>
            <person name="Piumi F."/>
            <person name="Punt P.J."/>
            <person name="Ram A.F."/>
            <person name="Ramon A."/>
            <person name="Rauscher S."/>
            <person name="Record E."/>
            <person name="Riano-Pachon D.M."/>
            <person name="Robert V."/>
            <person name="Roehrig J."/>
            <person name="Ruller R."/>
            <person name="Salamov A."/>
            <person name="Salih N.S."/>
            <person name="Samson R.A."/>
            <person name="Sandor E."/>
            <person name="Sanguinetti M."/>
            <person name="Schuetze T."/>
            <person name="Sepcic K."/>
            <person name="Shelest E."/>
            <person name="Sherlock G."/>
            <person name="Sophianopoulou V."/>
            <person name="Squina F.M."/>
            <person name="Sun H."/>
            <person name="Susca A."/>
            <person name="Todd R.B."/>
            <person name="Tsang A."/>
            <person name="Unkles S.E."/>
            <person name="van de Wiele N."/>
            <person name="van Rossen-Uffink D."/>
            <person name="Oliveira J.V."/>
            <person name="Vesth T.C."/>
            <person name="Visser J."/>
            <person name="Yu J.-H."/>
            <person name="Zhou M."/>
            <person name="Andersen M.R."/>
            <person name="Archer D.B."/>
            <person name="Baker S.E."/>
            <person name="Benoit I."/>
            <person name="Brakhage A.A."/>
            <person name="Braus G.H."/>
            <person name="Fischer R."/>
            <person name="Frisvad J.C."/>
            <person name="Goldman G.H."/>
            <person name="Houbraken J."/>
            <person name="Oakley B."/>
            <person name="Pocsi I."/>
            <person name="Scazzocchio C."/>
            <person name="Seiboth B."/>
            <person name="vanKuyk P.A."/>
            <person name="Wortman J."/>
            <person name="Dyer P.S."/>
            <person name="Grigoriev I.V."/>
        </authorList>
    </citation>
    <scope>NUCLEOTIDE SEQUENCE [LARGE SCALE GENOMIC DNA]</scope>
    <source>
        <strain evidence="8">CBS 506.65</strain>
    </source>
</reference>
<dbReference type="PANTHER" id="PTHR45969">
    <property type="entry name" value="RING ZINC FINGER PROTEIN-RELATED"/>
    <property type="match status" value="1"/>
</dbReference>
<dbReference type="PANTHER" id="PTHR45969:SF69">
    <property type="entry name" value="FINGER DOMAIN PROTEIN, PUTATIVE (AFU_ORTHOLOGUE AFUA_3G12190)-RELATED"/>
    <property type="match status" value="1"/>
</dbReference>
<keyword evidence="5" id="KW-1133">Transmembrane helix</keyword>
<protein>
    <recommendedName>
        <fullName evidence="6">RING-type domain-containing protein</fullName>
    </recommendedName>
</protein>
<keyword evidence="2 4" id="KW-0863">Zinc-finger</keyword>
<evidence type="ECO:0000256" key="3">
    <source>
        <dbReference type="ARBA" id="ARBA00022833"/>
    </source>
</evidence>
<dbReference type="PROSITE" id="PS50089">
    <property type="entry name" value="ZF_RING_2"/>
    <property type="match status" value="1"/>
</dbReference>
<dbReference type="Pfam" id="PF13639">
    <property type="entry name" value="zf-RING_2"/>
    <property type="match status" value="1"/>
</dbReference>
<dbReference type="SMART" id="SM00184">
    <property type="entry name" value="RING"/>
    <property type="match status" value="1"/>
</dbReference>
<dbReference type="RefSeq" id="XP_022585105.1">
    <property type="nucleotide sequence ID" value="XM_022727764.1"/>
</dbReference>
<dbReference type="VEuPathDB" id="FungiDB:ASPZODRAFT_21150"/>
<evidence type="ECO:0000313" key="7">
    <source>
        <dbReference type="EMBL" id="OJJ50595.1"/>
    </source>
</evidence>
<name>A0A1L9STQ0_9EURO</name>
<proteinExistence type="predicted"/>
<dbReference type="InterPro" id="IPR013083">
    <property type="entry name" value="Znf_RING/FYVE/PHD"/>
</dbReference>
<dbReference type="AlphaFoldDB" id="A0A1L9STQ0"/>
<evidence type="ECO:0000256" key="2">
    <source>
        <dbReference type="ARBA" id="ARBA00022771"/>
    </source>
</evidence>
<evidence type="ECO:0000259" key="6">
    <source>
        <dbReference type="PROSITE" id="PS50089"/>
    </source>
</evidence>
<organism evidence="7 8">
    <name type="scientific">Penicilliopsis zonata CBS 506.65</name>
    <dbReference type="NCBI Taxonomy" id="1073090"/>
    <lineage>
        <taxon>Eukaryota</taxon>
        <taxon>Fungi</taxon>
        <taxon>Dikarya</taxon>
        <taxon>Ascomycota</taxon>
        <taxon>Pezizomycotina</taxon>
        <taxon>Eurotiomycetes</taxon>
        <taxon>Eurotiomycetidae</taxon>
        <taxon>Eurotiales</taxon>
        <taxon>Aspergillaceae</taxon>
        <taxon>Penicilliopsis</taxon>
    </lineage>
</organism>
<dbReference type="Proteomes" id="UP000184188">
    <property type="component" value="Unassembled WGS sequence"/>
</dbReference>
<evidence type="ECO:0000313" key="8">
    <source>
        <dbReference type="Proteomes" id="UP000184188"/>
    </source>
</evidence>
<feature type="transmembrane region" description="Helical" evidence="5">
    <location>
        <begin position="6"/>
        <end position="33"/>
    </location>
</feature>
<dbReference type="STRING" id="1073090.A0A1L9STQ0"/>
<evidence type="ECO:0000256" key="1">
    <source>
        <dbReference type="ARBA" id="ARBA00022723"/>
    </source>
</evidence>
<sequence length="138" mass="15527">MPPDLQGIIITLCVGLGVFLFILVTVILFVWVLPRAPNDDPESKLAGSTTDENLSKLAKVAPKSCLREWWATQKEKMKLTEHDTNFVCAICLDPIAESASIHALKCNHVFHDQCLEEWFLHFHFTCPLCHAAFYDADA</sequence>
<dbReference type="GO" id="GO:0061630">
    <property type="term" value="F:ubiquitin protein ligase activity"/>
    <property type="evidence" value="ECO:0007669"/>
    <property type="project" value="TreeGrafter"/>
</dbReference>
<dbReference type="CDD" id="cd16448">
    <property type="entry name" value="RING-H2"/>
    <property type="match status" value="1"/>
</dbReference>
<keyword evidence="1" id="KW-0479">Metal-binding</keyword>
<dbReference type="GeneID" id="34614228"/>
<dbReference type="OrthoDB" id="8062037at2759"/>
<keyword evidence="8" id="KW-1185">Reference proteome</keyword>
<keyword evidence="5" id="KW-0472">Membrane</keyword>
<feature type="domain" description="RING-type" evidence="6">
    <location>
        <begin position="88"/>
        <end position="130"/>
    </location>
</feature>